<reference evidence="1 2" key="1">
    <citation type="submission" date="2015-02" db="EMBL/GenBank/DDBJ databases">
        <title>Single-cell genomics of uncultivated deep-branching MTB reveals a conserved set of magnetosome genes.</title>
        <authorList>
            <person name="Kolinko S."/>
            <person name="Richter M."/>
            <person name="Glockner F.O."/>
            <person name="Brachmann A."/>
            <person name="Schuler D."/>
        </authorList>
    </citation>
    <scope>NUCLEOTIDE SEQUENCE [LARGE SCALE GENOMIC DNA]</scope>
    <source>
        <strain evidence="1">TM-1</strain>
    </source>
</reference>
<name>A0A0F3GN39_9BACT</name>
<keyword evidence="2" id="KW-1185">Reference proteome</keyword>
<accession>A0A0F3GN39</accession>
<protein>
    <submittedName>
        <fullName evidence="1">Uncharacterized protein</fullName>
    </submittedName>
</protein>
<comment type="caution">
    <text evidence="1">The sequence shown here is derived from an EMBL/GenBank/DDBJ whole genome shotgun (WGS) entry which is preliminary data.</text>
</comment>
<dbReference type="InterPro" id="IPR013517">
    <property type="entry name" value="FG-GAP"/>
</dbReference>
<dbReference type="Proteomes" id="UP000033423">
    <property type="component" value="Unassembled WGS sequence"/>
</dbReference>
<dbReference type="EMBL" id="LACI01001945">
    <property type="protein sequence ID" value="KJU83340.1"/>
    <property type="molecule type" value="Genomic_DNA"/>
</dbReference>
<evidence type="ECO:0000313" key="1">
    <source>
        <dbReference type="EMBL" id="KJU83340.1"/>
    </source>
</evidence>
<sequence>MINSIRLMFVVRVIIMLMALVLPFQPLLSHAVTTSEGIGFKPPGTEGKEHKKTRLRDLDTALRYKISETVGRDSKSYAIANSRDGSYELNNEVHGLKATVDKNGLIITRKDVMFSVALKGVKFGSEQIVRSGTGKMPGVKRQDNRLEYTDGGVKTWYVNGPGGIQQGWTIMEKPAAETEILKLELKTQGNLSIRDDRNIEVKDKQGNTCLSYGGLYAYDKTGKELEAWFDKTSDGIGINVVAKGAQFPIVIDPWTQYTLTASDGVAGDNFGGDIGAVSISADDSAIVVGAWGAAAGGTARGAGYGKAIKGDVALRERERERESKKDATSPEFFTPCLKNIYNVPIKYTNITSEAFVKWAGEFSAINCILLKKQGNFYFTVKGMDSCFRRNDSYSRFPSLSFLA</sequence>
<gene>
    <name evidence="1" type="ORF">MBAV_004464</name>
</gene>
<evidence type="ECO:0000313" key="2">
    <source>
        <dbReference type="Proteomes" id="UP000033423"/>
    </source>
</evidence>
<organism evidence="1 2">
    <name type="scientific">Candidatus Magnetobacterium bavaricum</name>
    <dbReference type="NCBI Taxonomy" id="29290"/>
    <lineage>
        <taxon>Bacteria</taxon>
        <taxon>Pseudomonadati</taxon>
        <taxon>Nitrospirota</taxon>
        <taxon>Thermodesulfovibrionia</taxon>
        <taxon>Thermodesulfovibrionales</taxon>
        <taxon>Candidatus Magnetobacteriaceae</taxon>
        <taxon>Candidatus Magnetobacterium</taxon>
    </lineage>
</organism>
<proteinExistence type="predicted"/>
<dbReference type="Pfam" id="PF14312">
    <property type="entry name" value="FG-GAP_2"/>
    <property type="match status" value="1"/>
</dbReference>
<dbReference type="AlphaFoldDB" id="A0A0F3GN39"/>